<feature type="region of interest" description="Disordered" evidence="1">
    <location>
        <begin position="632"/>
        <end position="682"/>
    </location>
</feature>
<sequence>MFAQQRTKIVLQTSDQMIVDNKTQITRLQRPIFEHDGAILTCDSARLWSELNYFEAFGNVHIRQDTVNIFSDKLNYDGNAKMAHLMNNVRMSDPSTTLTTNIFDYNMASRVGTYVDNGKIVNKENNVTVTSKRGYYLASTKDAYFRYNVVVVTEQVTIKSDTLRYNTFTNQTYFYGPTNIKGKDDNLYTENGEYNTKTEKAFFGKKNLYTQDTKSLKGDSLYYDGKRGYGKAVKNIIFVDTKDKLELRGQLGEYFKIDERIKVQINAYVGLGTADSVTVNDKLVPDSLWLGADILEAQMTLQKTLKLIEKPTVLADDEIGVEEEKPNTEETPAGKPALDTALPKKTPVVTPKATTKPSRKDRRNGKVVKPTSTPDSTAVIPPIDSLKSVPDSIDLKPKSIIKNDSLAKDTLIKSQKTLAKDSVKAVPKTSTKKDSVVTAKKLPPAPFNPADTVRTRTISAYHNVRVFKTNLQAKSDSLFFTAADSTLRLYRDPILWSDSSQQTGDTIHVQFKNKKINSAQVLQNGFIVDQETDTTKFNQVKGKLITAFFDNGEIRDMYVDGNAESISYDKKSDGKYQQNQTVSARIKISFADKDISQIKIVKGIEGTFSSPEKATKDAILTGFIWKPELRPKSKNDIINNPSGKTPVKPKVNKVKPKVAPKTNATKTPAKTAPPAKKPRETI</sequence>
<gene>
    <name evidence="3" type="ORF">SAMN04489864_11155</name>
</gene>
<dbReference type="InterPro" id="IPR005653">
    <property type="entry name" value="OstA-like_N"/>
</dbReference>
<evidence type="ECO:0000313" key="4">
    <source>
        <dbReference type="Proteomes" id="UP000199666"/>
    </source>
</evidence>
<dbReference type="RefSeq" id="WP_177217148.1">
    <property type="nucleotide sequence ID" value="NZ_FOPP01000011.1"/>
</dbReference>
<reference evidence="3 4" key="1">
    <citation type="submission" date="2016-10" db="EMBL/GenBank/DDBJ databases">
        <authorList>
            <person name="de Groot N.N."/>
        </authorList>
    </citation>
    <scope>NUCLEOTIDE SEQUENCE [LARGE SCALE GENOMIC DNA]</scope>
    <source>
        <strain evidence="3 4">DSM 18684</strain>
    </source>
</reference>
<dbReference type="AlphaFoldDB" id="A0A1I2ZSW7"/>
<evidence type="ECO:0000313" key="3">
    <source>
        <dbReference type="EMBL" id="SFH40619.1"/>
    </source>
</evidence>
<organism evidence="3 4">
    <name type="scientific">Pedobacter insulae</name>
    <dbReference type="NCBI Taxonomy" id="414048"/>
    <lineage>
        <taxon>Bacteria</taxon>
        <taxon>Pseudomonadati</taxon>
        <taxon>Bacteroidota</taxon>
        <taxon>Sphingobacteriia</taxon>
        <taxon>Sphingobacteriales</taxon>
        <taxon>Sphingobacteriaceae</taxon>
        <taxon>Pedobacter</taxon>
    </lineage>
</organism>
<name>A0A1I2ZSW7_9SPHI</name>
<feature type="compositionally biased region" description="Low complexity" evidence="1">
    <location>
        <begin position="659"/>
        <end position="674"/>
    </location>
</feature>
<dbReference type="Pfam" id="PF13100">
    <property type="entry name" value="OstA_2"/>
    <property type="match status" value="1"/>
</dbReference>
<dbReference type="EMBL" id="FOPP01000011">
    <property type="protein sequence ID" value="SFH40619.1"/>
    <property type="molecule type" value="Genomic_DNA"/>
</dbReference>
<protein>
    <submittedName>
        <fullName evidence="3">OstA-like protein</fullName>
    </submittedName>
</protein>
<evidence type="ECO:0000259" key="2">
    <source>
        <dbReference type="Pfam" id="PF13100"/>
    </source>
</evidence>
<dbReference type="Gene3D" id="2.60.450.10">
    <property type="entry name" value="Lipopolysaccharide (LPS) transport protein A like domain"/>
    <property type="match status" value="3"/>
</dbReference>
<dbReference type="STRING" id="414048.SAMN04489864_11155"/>
<feature type="region of interest" description="Disordered" evidence="1">
    <location>
        <begin position="320"/>
        <end position="379"/>
    </location>
</feature>
<feature type="domain" description="Organic solvent tolerance-like N-terminal" evidence="2">
    <location>
        <begin position="7"/>
        <end position="161"/>
    </location>
</feature>
<proteinExistence type="predicted"/>
<feature type="compositionally biased region" description="Low complexity" evidence="1">
    <location>
        <begin position="343"/>
        <end position="356"/>
    </location>
</feature>
<dbReference type="Proteomes" id="UP000199666">
    <property type="component" value="Unassembled WGS sequence"/>
</dbReference>
<feature type="compositionally biased region" description="Basic residues" evidence="1">
    <location>
        <begin position="357"/>
        <end position="366"/>
    </location>
</feature>
<keyword evidence="4" id="KW-1185">Reference proteome</keyword>
<evidence type="ECO:0000256" key="1">
    <source>
        <dbReference type="SAM" id="MobiDB-lite"/>
    </source>
</evidence>
<accession>A0A1I2ZSW7</accession>